<proteinExistence type="predicted"/>
<evidence type="ECO:0000313" key="2">
    <source>
        <dbReference type="EMBL" id="AIF82188.1"/>
    </source>
</evidence>
<dbReference type="STRING" id="1459636.NTE_00106"/>
<dbReference type="RefSeq" id="WP_148699234.1">
    <property type="nucleotide sequence ID" value="NZ_CP007174.1"/>
</dbReference>
<reference evidence="2 3" key="1">
    <citation type="journal article" date="2014" name="PLoS ONE">
        <title>Genome Sequence of Candidatus Nitrososphaera evergladensis from Group I.1b Enriched from Everglades Soil Reveals Novel Genomic Features of the Ammonia-Oxidizing Archaea.</title>
        <authorList>
            <person name="Zhalnina K.V."/>
            <person name="Dias R."/>
            <person name="Leonard M.T."/>
            <person name="Dorr de Quadros P."/>
            <person name="Camargo F.A."/>
            <person name="Drew J.C."/>
            <person name="Farmerie W.G."/>
            <person name="Daroub S.H."/>
            <person name="Triplett E.W."/>
        </authorList>
    </citation>
    <scope>NUCLEOTIDE SEQUENCE [LARGE SCALE GENOMIC DNA]</scope>
    <source>
        <strain evidence="2 3">SR1</strain>
    </source>
</reference>
<keyword evidence="1" id="KW-0175">Coiled coil</keyword>
<dbReference type="HOGENOM" id="CLU_1891320_0_0_2"/>
<dbReference type="EMBL" id="CP007174">
    <property type="protein sequence ID" value="AIF82188.1"/>
    <property type="molecule type" value="Genomic_DNA"/>
</dbReference>
<dbReference type="GeneID" id="41596049"/>
<sequence>MLISYLQANRASLRPVYSLPPNLERLDRETLERLKERTQKRIEDLELSILALDGIILDCIKRQDQLGYRIPLASQPSYKEELIEKYEKVTEEKKIRSKEYQELKHEIATLNYNLEQLDIVLNTILQEIVDLSDS</sequence>
<dbReference type="Proteomes" id="UP000028194">
    <property type="component" value="Chromosome"/>
</dbReference>
<gene>
    <name evidence="2" type="ORF">NTE_00106</name>
</gene>
<evidence type="ECO:0000313" key="3">
    <source>
        <dbReference type="Proteomes" id="UP000028194"/>
    </source>
</evidence>
<evidence type="ECO:0000256" key="1">
    <source>
        <dbReference type="SAM" id="Coils"/>
    </source>
</evidence>
<name>A0A075MLN3_9ARCH</name>
<dbReference type="KEGG" id="nev:NTE_00106"/>
<organism evidence="2 3">
    <name type="scientific">Candidatus Nitrososphaera evergladensis SR1</name>
    <dbReference type="NCBI Taxonomy" id="1459636"/>
    <lineage>
        <taxon>Archaea</taxon>
        <taxon>Nitrososphaerota</taxon>
        <taxon>Nitrososphaeria</taxon>
        <taxon>Nitrososphaerales</taxon>
        <taxon>Nitrososphaeraceae</taxon>
        <taxon>Nitrososphaera</taxon>
    </lineage>
</organism>
<feature type="coiled-coil region" evidence="1">
    <location>
        <begin position="79"/>
        <end position="120"/>
    </location>
</feature>
<accession>A0A075MLN3</accession>
<keyword evidence="3" id="KW-1185">Reference proteome</keyword>
<dbReference type="AlphaFoldDB" id="A0A075MLN3"/>
<protein>
    <submittedName>
        <fullName evidence="2">Uncharacterized protein</fullName>
    </submittedName>
</protein>